<evidence type="ECO:0000313" key="2">
    <source>
        <dbReference type="Proteomes" id="UP000261174"/>
    </source>
</evidence>
<dbReference type="EMBL" id="QTJV01000019">
    <property type="protein sequence ID" value="RFM30739.1"/>
    <property type="molecule type" value="Genomic_DNA"/>
</dbReference>
<dbReference type="AlphaFoldDB" id="A0A3E1NS20"/>
<dbReference type="Proteomes" id="UP000261174">
    <property type="component" value="Unassembled WGS sequence"/>
</dbReference>
<reference evidence="1 2" key="1">
    <citation type="submission" date="2018-08" db="EMBL/GenBank/DDBJ databases">
        <title>Chitinophaga sp. K20C18050901, a novel bacterium isolated from forest soil.</title>
        <authorList>
            <person name="Wang C."/>
        </authorList>
    </citation>
    <scope>NUCLEOTIDE SEQUENCE [LARGE SCALE GENOMIC DNA]</scope>
    <source>
        <strain evidence="1 2">K20C18050901</strain>
    </source>
</reference>
<keyword evidence="2" id="KW-1185">Reference proteome</keyword>
<comment type="caution">
    <text evidence="1">The sequence shown here is derived from an EMBL/GenBank/DDBJ whole genome shotgun (WGS) entry which is preliminary data.</text>
</comment>
<sequence length="80" mass="9348">MGSEESKIDLAKEIIHPVGWKLKVKVRWVCFDAFHGRDSNFLCSLIKMRPPFVAYVPDNLHIWLEPFQMRVPVREPGKRG</sequence>
<proteinExistence type="predicted"/>
<name>A0A3E1NS20_9BACT</name>
<organism evidence="1 2">
    <name type="scientific">Chitinophaga silvisoli</name>
    <dbReference type="NCBI Taxonomy" id="2291814"/>
    <lineage>
        <taxon>Bacteria</taxon>
        <taxon>Pseudomonadati</taxon>
        <taxon>Bacteroidota</taxon>
        <taxon>Chitinophagia</taxon>
        <taxon>Chitinophagales</taxon>
        <taxon>Chitinophagaceae</taxon>
        <taxon>Chitinophaga</taxon>
    </lineage>
</organism>
<evidence type="ECO:0000313" key="1">
    <source>
        <dbReference type="EMBL" id="RFM30739.1"/>
    </source>
</evidence>
<gene>
    <name evidence="1" type="ORF">DXN04_32000</name>
</gene>
<protein>
    <submittedName>
        <fullName evidence="1">Uncharacterized protein</fullName>
    </submittedName>
</protein>
<accession>A0A3E1NS20</accession>